<dbReference type="Proteomes" id="UP000321250">
    <property type="component" value="Unassembled WGS sequence"/>
</dbReference>
<feature type="transmembrane region" description="Helical" evidence="1">
    <location>
        <begin position="53"/>
        <end position="80"/>
    </location>
</feature>
<feature type="transmembrane region" description="Helical" evidence="1">
    <location>
        <begin position="137"/>
        <end position="155"/>
    </location>
</feature>
<feature type="transmembrane region" description="Helical" evidence="1">
    <location>
        <begin position="183"/>
        <end position="200"/>
    </location>
</feature>
<evidence type="ECO:0000256" key="1">
    <source>
        <dbReference type="SAM" id="Phobius"/>
    </source>
</evidence>
<evidence type="ECO:0000313" key="2">
    <source>
        <dbReference type="EMBL" id="TXC72021.1"/>
    </source>
</evidence>
<name>A0A5C6UIG9_9SPHN</name>
<gene>
    <name evidence="2" type="ORF">FSB78_14480</name>
</gene>
<keyword evidence="1" id="KW-0472">Membrane</keyword>
<feature type="transmembrane region" description="Helical" evidence="1">
    <location>
        <begin position="207"/>
        <end position="226"/>
    </location>
</feature>
<dbReference type="EMBL" id="VOQR01000001">
    <property type="protein sequence ID" value="TXC72021.1"/>
    <property type="molecule type" value="Genomic_DNA"/>
</dbReference>
<keyword evidence="1" id="KW-1133">Transmembrane helix</keyword>
<feature type="transmembrane region" description="Helical" evidence="1">
    <location>
        <begin position="100"/>
        <end position="117"/>
    </location>
</feature>
<proteinExistence type="predicted"/>
<feature type="transmembrane region" description="Helical" evidence="1">
    <location>
        <begin position="371"/>
        <end position="389"/>
    </location>
</feature>
<dbReference type="RefSeq" id="WP_147083299.1">
    <property type="nucleotide sequence ID" value="NZ_VOQR01000001.1"/>
</dbReference>
<feature type="transmembrane region" description="Helical" evidence="1">
    <location>
        <begin position="317"/>
        <end position="341"/>
    </location>
</feature>
<keyword evidence="3" id="KW-1185">Reference proteome</keyword>
<dbReference type="OrthoDB" id="117805at2"/>
<evidence type="ECO:0000313" key="3">
    <source>
        <dbReference type="Proteomes" id="UP000321250"/>
    </source>
</evidence>
<protein>
    <recommendedName>
        <fullName evidence="4">Oligosaccharide repeat unit polymerase</fullName>
    </recommendedName>
</protein>
<reference evidence="2 3" key="1">
    <citation type="journal article" date="2013" name="Antonie Van Leeuwenhoek">
        <title>Sphingomonas ginsenosidivorax sp. nov., with the ability to transform ginsenosides.</title>
        <authorList>
            <person name="Jin X.F."/>
            <person name="Kim J.K."/>
            <person name="Liu Q.M."/>
            <person name="Kang M.S."/>
            <person name="He D."/>
            <person name="Jin F.X."/>
            <person name="Kim S.C."/>
            <person name="Im W.T."/>
        </authorList>
    </citation>
    <scope>NUCLEOTIDE SEQUENCE [LARGE SCALE GENOMIC DNA]</scope>
    <source>
        <strain evidence="2 3">KHI67</strain>
    </source>
</reference>
<keyword evidence="1" id="KW-0812">Transmembrane</keyword>
<comment type="caution">
    <text evidence="2">The sequence shown here is derived from an EMBL/GenBank/DDBJ whole genome shotgun (WGS) entry which is preliminary data.</text>
</comment>
<dbReference type="AlphaFoldDB" id="A0A5C6UIG9"/>
<evidence type="ECO:0008006" key="4">
    <source>
        <dbReference type="Google" id="ProtNLM"/>
    </source>
</evidence>
<organism evidence="2 3">
    <name type="scientific">Sphingomonas ginsenosidivorax</name>
    <dbReference type="NCBI Taxonomy" id="862135"/>
    <lineage>
        <taxon>Bacteria</taxon>
        <taxon>Pseudomonadati</taxon>
        <taxon>Pseudomonadota</taxon>
        <taxon>Alphaproteobacteria</taxon>
        <taxon>Sphingomonadales</taxon>
        <taxon>Sphingomonadaceae</taxon>
        <taxon>Sphingomonas</taxon>
    </lineage>
</organism>
<feature type="transmembrane region" description="Helical" evidence="1">
    <location>
        <begin position="348"/>
        <end position="365"/>
    </location>
</feature>
<accession>A0A5C6UIG9</accession>
<sequence>MILIFLIFGSATLALFLFYSFKVGSVVNAITIFTGLKVAIEFIFEPIGFALHLFAYDTWAMLIVNALSFCGYAAFVIGLLATRQPPNPPRHFGLPNHLPLAWLLLVAAWFAYAPILIEFRAYVFEPRRIYELTRTGYGLYTFGSSLLTFCAYIVFQISNRRGALLFYVVMVTLILLKGSKGQFVILASIFIISCVYLHGLKYSLSRSSIYFAIIGALGLYVFALNFRGDIDNIFVSISEYSDYNRNGSLVVDSDTFGSYGGKLTMEMQWVPKVPRAIWPNKPKAFGEFRLAAQYFPQWFLLDQGSPSFGIGIYFADFGWWAFLIFPAVQYICGLLLGICLGKLIIRPNVFYFVVSVYLSGNNLLASGAGNYLIEHVIIGGALLIILTFMRSAPSQPFPLRQTIFRA</sequence>